<protein>
    <submittedName>
        <fullName evidence="1">Acyl-CoA dehydrogenase family protein</fullName>
    </submittedName>
</protein>
<reference evidence="1 2" key="1">
    <citation type="submission" date="2020-03" db="EMBL/GenBank/DDBJ databases">
        <title>Tamlana sp. nov, isolated from XXX.</title>
        <authorList>
            <person name="Cao W.R."/>
        </authorList>
    </citation>
    <scope>NUCLEOTIDE SEQUENCE [LARGE SCALE GENOMIC DNA]</scope>
    <source>
        <strain evidence="1 2">HST1-43</strain>
    </source>
</reference>
<feature type="non-terminal residue" evidence="1">
    <location>
        <position position="59"/>
    </location>
</feature>
<proteinExistence type="predicted"/>
<gene>
    <name evidence="1" type="ORF">HC176_16250</name>
</gene>
<evidence type="ECO:0000313" key="2">
    <source>
        <dbReference type="Proteomes" id="UP000760545"/>
    </source>
</evidence>
<keyword evidence="2" id="KW-1185">Reference proteome</keyword>
<organism evidence="1 2">
    <name type="scientific">Tamlana crocina</name>
    <dbReference type="NCBI Taxonomy" id="393006"/>
    <lineage>
        <taxon>Bacteria</taxon>
        <taxon>Pseudomonadati</taxon>
        <taxon>Bacteroidota</taxon>
        <taxon>Flavobacteriia</taxon>
        <taxon>Flavobacteriales</taxon>
        <taxon>Flavobacteriaceae</taxon>
        <taxon>Tamlana</taxon>
    </lineage>
</organism>
<dbReference type="Proteomes" id="UP000760545">
    <property type="component" value="Unassembled WGS sequence"/>
</dbReference>
<comment type="caution">
    <text evidence="1">The sequence shown here is derived from an EMBL/GenBank/DDBJ whole genome shotgun (WGS) entry which is preliminary data.</text>
</comment>
<dbReference type="InterPro" id="IPR037069">
    <property type="entry name" value="AcylCoA_DH/ox_N_sf"/>
</dbReference>
<dbReference type="EMBL" id="JAAVJS010000182">
    <property type="protein sequence ID" value="NJX17027.1"/>
    <property type="molecule type" value="Genomic_DNA"/>
</dbReference>
<dbReference type="Gene3D" id="1.10.540.10">
    <property type="entry name" value="Acyl-CoA dehydrogenase/oxidase, N-terminal domain"/>
    <property type="match status" value="1"/>
</dbReference>
<accession>A0ABX1DFD4</accession>
<sequence>MSTQTDSNKKDLLRGGQFLVKETSAENIFTPEDFSDEQKMMRESVQEFVNRELIPKREE</sequence>
<evidence type="ECO:0000313" key="1">
    <source>
        <dbReference type="EMBL" id="NJX17027.1"/>
    </source>
</evidence>
<name>A0ABX1DFD4_9FLAO</name>
<dbReference type="RefSeq" id="WP_167920041.1">
    <property type="nucleotide sequence ID" value="NZ_JAAVJS010000182.1"/>
</dbReference>